<name>A0A7H0ITL6_9ACTN</name>
<dbReference type="Proteomes" id="UP000516052">
    <property type="component" value="Chromosome"/>
</dbReference>
<organism evidence="2 3">
    <name type="scientific">Streptomyces roseirectus</name>
    <dbReference type="NCBI Taxonomy" id="2768066"/>
    <lineage>
        <taxon>Bacteria</taxon>
        <taxon>Bacillati</taxon>
        <taxon>Actinomycetota</taxon>
        <taxon>Actinomycetes</taxon>
        <taxon>Kitasatosporales</taxon>
        <taxon>Streptomycetaceae</taxon>
        <taxon>Streptomyces</taxon>
    </lineage>
</organism>
<reference evidence="2 3" key="1">
    <citation type="submission" date="2020-08" db="EMBL/GenBank/DDBJ databases">
        <title>A novel species.</title>
        <authorList>
            <person name="Gao J."/>
        </authorList>
    </citation>
    <scope>NUCLEOTIDE SEQUENCE [LARGE SCALE GENOMIC DNA]</scope>
    <source>
        <strain evidence="2 3">CRXT-G-22</strain>
    </source>
</reference>
<keyword evidence="2" id="KW-0489">Methyltransferase</keyword>
<dbReference type="PANTHER" id="PTHR43861">
    <property type="entry name" value="TRANS-ACONITATE 2-METHYLTRANSFERASE-RELATED"/>
    <property type="match status" value="1"/>
</dbReference>
<dbReference type="SUPFAM" id="SSF53335">
    <property type="entry name" value="S-adenosyl-L-methionine-dependent methyltransferases"/>
    <property type="match status" value="1"/>
</dbReference>
<dbReference type="KEGG" id="sroi:IAG44_38795"/>
<dbReference type="Gene3D" id="3.40.50.150">
    <property type="entry name" value="Vaccinia Virus protein VP39"/>
    <property type="match status" value="1"/>
</dbReference>
<dbReference type="InterPro" id="IPR029063">
    <property type="entry name" value="SAM-dependent_MTases_sf"/>
</dbReference>
<keyword evidence="3" id="KW-1185">Reference proteome</keyword>
<dbReference type="Pfam" id="PF13489">
    <property type="entry name" value="Methyltransf_23"/>
    <property type="match status" value="1"/>
</dbReference>
<dbReference type="GO" id="GO:0032259">
    <property type="term" value="P:methylation"/>
    <property type="evidence" value="ECO:0007669"/>
    <property type="project" value="UniProtKB-KW"/>
</dbReference>
<evidence type="ECO:0000313" key="3">
    <source>
        <dbReference type="Proteomes" id="UP000516052"/>
    </source>
</evidence>
<evidence type="ECO:0000256" key="1">
    <source>
        <dbReference type="ARBA" id="ARBA00022679"/>
    </source>
</evidence>
<keyword evidence="1 2" id="KW-0808">Transferase</keyword>
<dbReference type="AlphaFoldDB" id="A0A7H0ITL6"/>
<dbReference type="GO" id="GO:0008168">
    <property type="term" value="F:methyltransferase activity"/>
    <property type="evidence" value="ECO:0007669"/>
    <property type="project" value="UniProtKB-KW"/>
</dbReference>
<accession>A0A7H0ITL6</accession>
<proteinExistence type="predicted"/>
<dbReference type="CDD" id="cd02440">
    <property type="entry name" value="AdoMet_MTases"/>
    <property type="match status" value="1"/>
</dbReference>
<dbReference type="PANTHER" id="PTHR43861:SF3">
    <property type="entry name" value="PUTATIVE (AFU_ORTHOLOGUE AFUA_2G14390)-RELATED"/>
    <property type="match status" value="1"/>
</dbReference>
<dbReference type="GO" id="GO:0017000">
    <property type="term" value="P:antibiotic biosynthetic process"/>
    <property type="evidence" value="ECO:0007669"/>
    <property type="project" value="UniProtKB-ARBA"/>
</dbReference>
<evidence type="ECO:0000313" key="2">
    <source>
        <dbReference type="EMBL" id="QNP76132.1"/>
    </source>
</evidence>
<dbReference type="EMBL" id="CP060828">
    <property type="protein sequence ID" value="QNP76132.1"/>
    <property type="molecule type" value="Genomic_DNA"/>
</dbReference>
<sequence>MSPYLFDNSAPQGADRFAALEAAYDAVSRRQLELTGLAAGWRCLEVGGGGGSLGSWLGERVGPGGEVTVTDLDLRWAVRGERPDQVRLMRHDIVRDPLPEGAYDLVHARLVLMHLPDRHQVLNRLVTALRPGGWLVLEDFDCTPVRVLSDPGGGAGPLFEKVHGAVMRLLAGAGTDLGWGRHARGAMAKVGLTDLTESEHTEEWHGGGTEISLHRHNVAQTTDRLTSDEGISPDELARFDTLLENPSFAVSAYPLISVRGRRPHRMLCV</sequence>
<gene>
    <name evidence="2" type="ORF">IAG44_38795</name>
</gene>
<protein>
    <submittedName>
        <fullName evidence="2">Class I SAM-dependent methyltransferase</fullName>
    </submittedName>
</protein>